<dbReference type="Proteomes" id="UP000191663">
    <property type="component" value="Unassembled WGS sequence"/>
</dbReference>
<sequence>MNYSREGGKGAQFQLVKNSATTPIAVSSDCHILIGPEPPYIGDWIGAGYAYRNFIKFNYNDSLNNKKAIYGELSFQAHKHLSMRDSFEIAVKELIEPYSGFDTPCGPIIALKKFSVDDTLFTLDIVKHIQRIIEYPDSNFGLFIQASPENYDISRFEVVRGSHQLKVGYINPPRQRR</sequence>
<evidence type="ECO:0000313" key="2">
    <source>
        <dbReference type="Proteomes" id="UP000191663"/>
    </source>
</evidence>
<organism evidence="1 2">
    <name type="scientific">candidate division WOR-3 bacterium 4484_100</name>
    <dbReference type="NCBI Taxonomy" id="1936077"/>
    <lineage>
        <taxon>Bacteria</taxon>
        <taxon>Bacteria division WOR-3</taxon>
    </lineage>
</organism>
<reference evidence="2" key="1">
    <citation type="submission" date="2017-01" db="EMBL/GenBank/DDBJ databases">
        <title>Novel pathways for hydrocarbon cycling and metabolic interdependencies in hydrothermal sediment communities.</title>
        <authorList>
            <person name="Dombrowski N."/>
            <person name="Seitz K."/>
            <person name="Teske A."/>
            <person name="Baker B."/>
        </authorList>
    </citation>
    <scope>NUCLEOTIDE SEQUENCE [LARGE SCALE GENOMIC DNA]</scope>
</reference>
<dbReference type="AlphaFoldDB" id="A0A1V4QGE9"/>
<comment type="caution">
    <text evidence="1">The sequence shown here is derived from an EMBL/GenBank/DDBJ whole genome shotgun (WGS) entry which is preliminary data.</text>
</comment>
<dbReference type="EMBL" id="MUKB01000024">
    <property type="protein sequence ID" value="OPX18312.1"/>
    <property type="molecule type" value="Genomic_DNA"/>
</dbReference>
<name>A0A1V4QGE9_UNCW3</name>
<accession>A0A1V4QGE9</accession>
<protein>
    <submittedName>
        <fullName evidence="1">Uncharacterized protein</fullName>
    </submittedName>
</protein>
<evidence type="ECO:0000313" key="1">
    <source>
        <dbReference type="EMBL" id="OPX18312.1"/>
    </source>
</evidence>
<proteinExistence type="predicted"/>
<gene>
    <name evidence="1" type="ORF">BXT86_01855</name>
</gene>